<sequence>MPVSSTNKHMGGRGLKAGQNKYERFTASVPPYVLAALDKYAEAKGLNRSEALAEMVTRHEKMWPTREK</sequence>
<comment type="caution">
    <text evidence="1">The sequence shown here is derived from an EMBL/GenBank/DDBJ whole genome shotgun (WGS) entry which is preliminary data.</text>
</comment>
<dbReference type="Gene3D" id="1.10.1220.10">
    <property type="entry name" value="Met repressor-like"/>
    <property type="match status" value="1"/>
</dbReference>
<dbReference type="InterPro" id="IPR013321">
    <property type="entry name" value="Arc_rbn_hlx_hlx"/>
</dbReference>
<proteinExistence type="predicted"/>
<dbReference type="EMBL" id="BMQM01000082">
    <property type="protein sequence ID" value="GGR76808.1"/>
    <property type="molecule type" value="Genomic_DNA"/>
</dbReference>
<evidence type="ECO:0008006" key="3">
    <source>
        <dbReference type="Google" id="ProtNLM"/>
    </source>
</evidence>
<name>A0ABQ2RZX0_9DEIO</name>
<reference evidence="2" key="1">
    <citation type="journal article" date="2019" name="Int. J. Syst. Evol. Microbiol.">
        <title>The Global Catalogue of Microorganisms (GCM) 10K type strain sequencing project: providing services to taxonomists for standard genome sequencing and annotation.</title>
        <authorList>
            <consortium name="The Broad Institute Genomics Platform"/>
            <consortium name="The Broad Institute Genome Sequencing Center for Infectious Disease"/>
            <person name="Wu L."/>
            <person name="Ma J."/>
        </authorList>
    </citation>
    <scope>NUCLEOTIDE SEQUENCE [LARGE SCALE GENOMIC DNA]</scope>
    <source>
        <strain evidence="2">JCM 31404</strain>
    </source>
</reference>
<keyword evidence="2" id="KW-1185">Reference proteome</keyword>
<organism evidence="1 2">
    <name type="scientific">Deinococcus seoulensis</name>
    <dbReference type="NCBI Taxonomy" id="1837379"/>
    <lineage>
        <taxon>Bacteria</taxon>
        <taxon>Thermotogati</taxon>
        <taxon>Deinococcota</taxon>
        <taxon>Deinococci</taxon>
        <taxon>Deinococcales</taxon>
        <taxon>Deinococcaceae</taxon>
        <taxon>Deinococcus</taxon>
    </lineage>
</organism>
<accession>A0ABQ2RZX0</accession>
<gene>
    <name evidence="1" type="ORF">GCM10008959_41720</name>
</gene>
<evidence type="ECO:0000313" key="2">
    <source>
        <dbReference type="Proteomes" id="UP000634308"/>
    </source>
</evidence>
<dbReference type="Proteomes" id="UP000634308">
    <property type="component" value="Unassembled WGS sequence"/>
</dbReference>
<evidence type="ECO:0000313" key="1">
    <source>
        <dbReference type="EMBL" id="GGR76808.1"/>
    </source>
</evidence>
<dbReference type="CDD" id="cd22231">
    <property type="entry name" value="RHH_NikR_HicB-like"/>
    <property type="match status" value="1"/>
</dbReference>
<protein>
    <recommendedName>
        <fullName evidence="3">Ribbon-helix-helix protein, CopG family</fullName>
    </recommendedName>
</protein>